<evidence type="ECO:0000256" key="4">
    <source>
        <dbReference type="ARBA" id="ARBA00023242"/>
    </source>
</evidence>
<comment type="subcellular location">
    <subcellularLocation>
        <location evidence="1">Nucleus</location>
    </subcellularLocation>
</comment>
<evidence type="ECO:0000256" key="1">
    <source>
        <dbReference type="ARBA" id="ARBA00004123"/>
    </source>
</evidence>
<dbReference type="InterPro" id="IPR001494">
    <property type="entry name" value="Importin-beta_N"/>
</dbReference>
<gene>
    <name evidence="6" type="ORF">QBC47DRAFT_380753</name>
</gene>
<dbReference type="Pfam" id="PF03810">
    <property type="entry name" value="IBN_N"/>
    <property type="match status" value="1"/>
</dbReference>
<name>A0AAJ0BC69_9PEZI</name>
<dbReference type="SMART" id="SM00913">
    <property type="entry name" value="IBN_N"/>
    <property type="match status" value="1"/>
</dbReference>
<evidence type="ECO:0000256" key="3">
    <source>
        <dbReference type="ARBA" id="ARBA00022927"/>
    </source>
</evidence>
<evidence type="ECO:0000259" key="5">
    <source>
        <dbReference type="PROSITE" id="PS50166"/>
    </source>
</evidence>
<dbReference type="Pfam" id="PF25018">
    <property type="entry name" value="HEAT_IPO9_c"/>
    <property type="match status" value="1"/>
</dbReference>
<dbReference type="PANTHER" id="PTHR10997:SF9">
    <property type="entry name" value="IMPORTIN-9"/>
    <property type="match status" value="1"/>
</dbReference>
<evidence type="ECO:0000256" key="2">
    <source>
        <dbReference type="ARBA" id="ARBA00022448"/>
    </source>
</evidence>
<organism evidence="6 7">
    <name type="scientific">Echria macrotheca</name>
    <dbReference type="NCBI Taxonomy" id="438768"/>
    <lineage>
        <taxon>Eukaryota</taxon>
        <taxon>Fungi</taxon>
        <taxon>Dikarya</taxon>
        <taxon>Ascomycota</taxon>
        <taxon>Pezizomycotina</taxon>
        <taxon>Sordariomycetes</taxon>
        <taxon>Sordariomycetidae</taxon>
        <taxon>Sordariales</taxon>
        <taxon>Schizotheciaceae</taxon>
        <taxon>Echria</taxon>
    </lineage>
</organism>
<evidence type="ECO:0000313" key="6">
    <source>
        <dbReference type="EMBL" id="KAK1755603.1"/>
    </source>
</evidence>
<dbReference type="SUPFAM" id="SSF48371">
    <property type="entry name" value="ARM repeat"/>
    <property type="match status" value="1"/>
</dbReference>
<keyword evidence="4" id="KW-0539">Nucleus</keyword>
<dbReference type="PANTHER" id="PTHR10997">
    <property type="entry name" value="IMPORTIN-7, 8, 11"/>
    <property type="match status" value="1"/>
</dbReference>
<keyword evidence="2" id="KW-0813">Transport</keyword>
<dbReference type="GO" id="GO:0005635">
    <property type="term" value="C:nuclear envelope"/>
    <property type="evidence" value="ECO:0007669"/>
    <property type="project" value="TreeGrafter"/>
</dbReference>
<dbReference type="Gene3D" id="1.25.10.10">
    <property type="entry name" value="Leucine-rich Repeat Variant"/>
    <property type="match status" value="1"/>
</dbReference>
<dbReference type="GO" id="GO:0005829">
    <property type="term" value="C:cytosol"/>
    <property type="evidence" value="ECO:0007669"/>
    <property type="project" value="TreeGrafter"/>
</dbReference>
<evidence type="ECO:0000313" key="7">
    <source>
        <dbReference type="Proteomes" id="UP001239445"/>
    </source>
</evidence>
<dbReference type="EMBL" id="MU839833">
    <property type="protein sequence ID" value="KAK1755603.1"/>
    <property type="molecule type" value="Genomic_DNA"/>
</dbReference>
<feature type="domain" description="Importin N-terminal" evidence="5">
    <location>
        <begin position="23"/>
        <end position="99"/>
    </location>
</feature>
<proteinExistence type="predicted"/>
<dbReference type="InterPro" id="IPR056840">
    <property type="entry name" value="HEAT_IPO9_central"/>
</dbReference>
<dbReference type="GO" id="GO:0006606">
    <property type="term" value="P:protein import into nucleus"/>
    <property type="evidence" value="ECO:0007669"/>
    <property type="project" value="TreeGrafter"/>
</dbReference>
<dbReference type="AlphaFoldDB" id="A0AAJ0BC69"/>
<accession>A0AAJ0BC69</accession>
<dbReference type="InterPro" id="IPR016024">
    <property type="entry name" value="ARM-type_fold"/>
</dbReference>
<sequence length="1032" mass="113492">MDAHLTQLLIDSQNSDDNIRKPAELNLTHAKTNPEYSPALFRIAATASFPAEVRQAALIALKGFIDKNWSPGNEDGPHIPISEEVKEHLRVGILELAFGPEDEPKVKVAASLVVSKIAVADFPEQWPALLPTVLNILPNGTDTQLHAALRILRDLVEDSLTDRQFFQVARDIIAACFVVATNESRKQSHRAQAVLVFNGCFDLMDIVKDDYKTEVRAFADEVLKGWLPLLEQLVKSPLPPAAFASVAADLRDQPQNWNGPVALQIQATKTLIKIKTVFPSLLIGSSLNFFQATWEKLLSLREPYGDLFINASANGRLEDVDGLPFTLDFLVLEQLDLLNQLIRARPVQQELAQNANWVIEMMGLLVSYSRVSKEEEDLWDIDISLYLGEEASVSSNYTARTASGDLLIKVGEWLKSDAFEGLYAYTKTVFFDPATGFNDDAGFNGAGDWRAQEAALYLFKTLVADFQDCDLEISPERAERYLRLIDHAIQKDQEPLLRARGFLAAGTLAASYAPATRILDQTISAVTEGDNELIQASCVKALVGFIQAGIPVDRQGYIVQAIDQFLAAKDLTELNDADDLLVTLLETLCSAIGMDVHSALHPGSRAIDLLFLVARYGARNFQVSALVGECIDQIAELLAPSEYPTLCSKLLPLITAAFDLAAVTEDDQLTTLATEILQQLVQHGSEPLPPGFVASAFPKLTRLLFQTLEGEVLRPGADAARYMLMHDHQQVFAWQDQEGRSGLEVCLLIVDRLLGPGIEDNAASEVGGLAAELVEKAGSQRLGPYLEQLLKAVAVRLDTAQAAPFIQSLIIVFARLSLEGAQDVVAFLSNIQINGRSGLQVVLSKWLENSINFAGYDEIRQNVIALSKIYSLNDPRVSQIQVKGELIIPTSNRIMTRSRARQNPDQYTIISAPLKILKVLVEELLSASGANAASNAAAAVATADFDDADEDDEDDGWEDETDATLDLALGSTKADLMAWAENPNARQRDDETQVYLIDFFKRAARENIAGFAEWFNLLNEDEKTKLHELVTE</sequence>
<dbReference type="GO" id="GO:0031267">
    <property type="term" value="F:small GTPase binding"/>
    <property type="evidence" value="ECO:0007669"/>
    <property type="project" value="InterPro"/>
</dbReference>
<dbReference type="InterPro" id="IPR011989">
    <property type="entry name" value="ARM-like"/>
</dbReference>
<dbReference type="Proteomes" id="UP001239445">
    <property type="component" value="Unassembled WGS sequence"/>
</dbReference>
<protein>
    <submittedName>
        <fullName evidence="6">Armadillo-type protein</fullName>
    </submittedName>
</protein>
<keyword evidence="3" id="KW-0653">Protein transport</keyword>
<keyword evidence="7" id="KW-1185">Reference proteome</keyword>
<dbReference type="PROSITE" id="PS50166">
    <property type="entry name" value="IMPORTIN_B_NT"/>
    <property type="match status" value="1"/>
</dbReference>
<comment type="caution">
    <text evidence="6">The sequence shown here is derived from an EMBL/GenBank/DDBJ whole genome shotgun (WGS) entry which is preliminary data.</text>
</comment>
<reference evidence="6" key="1">
    <citation type="submission" date="2023-06" db="EMBL/GenBank/DDBJ databases">
        <title>Genome-scale phylogeny and comparative genomics of the fungal order Sordariales.</title>
        <authorList>
            <consortium name="Lawrence Berkeley National Laboratory"/>
            <person name="Hensen N."/>
            <person name="Bonometti L."/>
            <person name="Westerberg I."/>
            <person name="Brannstrom I.O."/>
            <person name="Guillou S."/>
            <person name="Cros-Aarteil S."/>
            <person name="Calhoun S."/>
            <person name="Haridas S."/>
            <person name="Kuo A."/>
            <person name="Mondo S."/>
            <person name="Pangilinan J."/>
            <person name="Riley R."/>
            <person name="Labutti K."/>
            <person name="Andreopoulos B."/>
            <person name="Lipzen A."/>
            <person name="Chen C."/>
            <person name="Yanf M."/>
            <person name="Daum C."/>
            <person name="Ng V."/>
            <person name="Clum A."/>
            <person name="Steindorff A."/>
            <person name="Ohm R."/>
            <person name="Martin F."/>
            <person name="Silar P."/>
            <person name="Natvig D."/>
            <person name="Lalanne C."/>
            <person name="Gautier V."/>
            <person name="Ament-Velasquez S.L."/>
            <person name="Kruys A."/>
            <person name="Hutchinson M.I."/>
            <person name="Powell A.J."/>
            <person name="Barry K."/>
            <person name="Miller A.N."/>
            <person name="Grigoriev I.V."/>
            <person name="Debuchy R."/>
            <person name="Gladieux P."/>
            <person name="Thoren M.H."/>
            <person name="Johannesson H."/>
        </authorList>
    </citation>
    <scope>NUCLEOTIDE SEQUENCE</scope>
    <source>
        <strain evidence="6">PSN4</strain>
    </source>
</reference>